<dbReference type="Pfam" id="PF00646">
    <property type="entry name" value="F-box"/>
    <property type="match status" value="1"/>
</dbReference>
<dbReference type="SUPFAM" id="SSF81383">
    <property type="entry name" value="F-box domain"/>
    <property type="match status" value="1"/>
</dbReference>
<accession>A0ABD3SNC1</accession>
<evidence type="ECO:0000313" key="4">
    <source>
        <dbReference type="Proteomes" id="UP001634393"/>
    </source>
</evidence>
<dbReference type="PANTHER" id="PTHR31111">
    <property type="entry name" value="BNAA05G37150D PROTEIN-RELATED"/>
    <property type="match status" value="1"/>
</dbReference>
<sequence>MKNHSTSQEDDQNPEKKRRDNHMEEVKGIGYLPRDLIIEILSRLPPKIICKIRCVSKSWNTLLTSDKVFLARQIEWSKQEPLLLIRRYIDGIREPNSSKITIELTSIDMQGEVTDIFREVMDRPLHNFVSCGPLSILCCMYTLYVCNPSIHQVVRVPYHSNSRLYYIGFGYIPLSNEYKIVHLFCHSFVGNGKMGCEIFSFKAGEGVASGSWRKIEDCPFSAWTEDYPVCVNGVIYWSLSSELKDKTILSLDLEKGEFSSISYPIFSSEKYTFLEYTGLMGALCVVGFSPEASIMDIWMLKDNKNKIWEIELSINLFPYCPRFLIPSDCNSDEILVHMEGDIFCYGLKNRTSRRVGYYRVMQTYNKPYLYYGSLLALCARDLIWSFRKIPLHLQSILLPEKYIWCEDSHELIRLKLCILTLTQPFVVCLFADEISSFGLPISNVSLEKKQGGELIPVCI</sequence>
<keyword evidence="4" id="KW-1185">Reference proteome</keyword>
<proteinExistence type="predicted"/>
<name>A0ABD3SNC1_9LAMI</name>
<dbReference type="Proteomes" id="UP001634393">
    <property type="component" value="Unassembled WGS sequence"/>
</dbReference>
<reference evidence="3 4" key="1">
    <citation type="submission" date="2024-12" db="EMBL/GenBank/DDBJ databases">
        <title>The unique morphological basis and parallel evolutionary history of personate flowers in Penstemon.</title>
        <authorList>
            <person name="Depatie T.H."/>
            <person name="Wessinger C.A."/>
        </authorList>
    </citation>
    <scope>NUCLEOTIDE SEQUENCE [LARGE SCALE GENOMIC DNA]</scope>
    <source>
        <strain evidence="3">WTNN_2</strain>
        <tissue evidence="3">Leaf</tissue>
    </source>
</reference>
<dbReference type="SMART" id="SM00256">
    <property type="entry name" value="FBOX"/>
    <property type="match status" value="1"/>
</dbReference>
<dbReference type="EMBL" id="JBJXBP010000006">
    <property type="protein sequence ID" value="KAL3825772.1"/>
    <property type="molecule type" value="Genomic_DNA"/>
</dbReference>
<dbReference type="InterPro" id="IPR013187">
    <property type="entry name" value="F-box-assoc_dom_typ3"/>
</dbReference>
<dbReference type="InterPro" id="IPR036047">
    <property type="entry name" value="F-box-like_dom_sf"/>
</dbReference>
<feature type="domain" description="F-box" evidence="2">
    <location>
        <begin position="26"/>
        <end position="72"/>
    </location>
</feature>
<gene>
    <name evidence="3" type="ORF">ACJIZ3_021801</name>
</gene>
<dbReference type="NCBIfam" id="TIGR01640">
    <property type="entry name" value="F_box_assoc_1"/>
    <property type="match status" value="1"/>
</dbReference>
<dbReference type="Gene3D" id="1.20.1280.50">
    <property type="match status" value="1"/>
</dbReference>
<dbReference type="PROSITE" id="PS50181">
    <property type="entry name" value="FBOX"/>
    <property type="match status" value="1"/>
</dbReference>
<evidence type="ECO:0000313" key="3">
    <source>
        <dbReference type="EMBL" id="KAL3825772.1"/>
    </source>
</evidence>
<evidence type="ECO:0000259" key="2">
    <source>
        <dbReference type="PROSITE" id="PS50181"/>
    </source>
</evidence>
<evidence type="ECO:0000256" key="1">
    <source>
        <dbReference type="SAM" id="MobiDB-lite"/>
    </source>
</evidence>
<comment type="caution">
    <text evidence="3">The sequence shown here is derived from an EMBL/GenBank/DDBJ whole genome shotgun (WGS) entry which is preliminary data.</text>
</comment>
<feature type="compositionally biased region" description="Basic and acidic residues" evidence="1">
    <location>
        <begin position="13"/>
        <end position="24"/>
    </location>
</feature>
<dbReference type="Pfam" id="PF08268">
    <property type="entry name" value="FBA_3"/>
    <property type="match status" value="1"/>
</dbReference>
<protein>
    <recommendedName>
        <fullName evidence="2">F-box domain-containing protein</fullName>
    </recommendedName>
</protein>
<organism evidence="3 4">
    <name type="scientific">Penstemon smallii</name>
    <dbReference type="NCBI Taxonomy" id="265156"/>
    <lineage>
        <taxon>Eukaryota</taxon>
        <taxon>Viridiplantae</taxon>
        <taxon>Streptophyta</taxon>
        <taxon>Embryophyta</taxon>
        <taxon>Tracheophyta</taxon>
        <taxon>Spermatophyta</taxon>
        <taxon>Magnoliopsida</taxon>
        <taxon>eudicotyledons</taxon>
        <taxon>Gunneridae</taxon>
        <taxon>Pentapetalae</taxon>
        <taxon>asterids</taxon>
        <taxon>lamiids</taxon>
        <taxon>Lamiales</taxon>
        <taxon>Plantaginaceae</taxon>
        <taxon>Cheloneae</taxon>
        <taxon>Penstemon</taxon>
    </lineage>
</organism>
<dbReference type="InterPro" id="IPR001810">
    <property type="entry name" value="F-box_dom"/>
</dbReference>
<dbReference type="AlphaFoldDB" id="A0ABD3SNC1"/>
<feature type="region of interest" description="Disordered" evidence="1">
    <location>
        <begin position="1"/>
        <end position="24"/>
    </location>
</feature>
<dbReference type="CDD" id="cd22157">
    <property type="entry name" value="F-box_AtFBW1-like"/>
    <property type="match status" value="1"/>
</dbReference>
<dbReference type="PANTHER" id="PTHR31111:SF136">
    <property type="entry name" value="F-BOX ASSOCIATED DOMAIN-CONTAINING PROTEIN"/>
    <property type="match status" value="1"/>
</dbReference>
<dbReference type="InterPro" id="IPR017451">
    <property type="entry name" value="F-box-assoc_interact_dom"/>
</dbReference>